<keyword evidence="7" id="KW-1185">Reference proteome</keyword>
<name>D4DHJ9_TRIVH</name>
<dbReference type="Pfam" id="PF03328">
    <property type="entry name" value="HpcH_HpaI"/>
    <property type="match status" value="1"/>
</dbReference>
<reference evidence="7" key="1">
    <citation type="journal article" date="2011" name="Genome Biol.">
        <title>Comparative and functional genomics provide insights into the pathogenicity of dermatophytic fungi.</title>
        <authorList>
            <person name="Burmester A."/>
            <person name="Shelest E."/>
            <person name="Gloeckner G."/>
            <person name="Heddergott C."/>
            <person name="Schindler S."/>
            <person name="Staib P."/>
            <person name="Heidel A."/>
            <person name="Felder M."/>
            <person name="Petzold A."/>
            <person name="Szafranski K."/>
            <person name="Feuermann M."/>
            <person name="Pedruzzi I."/>
            <person name="Priebe S."/>
            <person name="Groth M."/>
            <person name="Winkler R."/>
            <person name="Li W."/>
            <person name="Kniemeyer O."/>
            <person name="Schroeckh V."/>
            <person name="Hertweck C."/>
            <person name="Hube B."/>
            <person name="White T.C."/>
            <person name="Platzer M."/>
            <person name="Guthke R."/>
            <person name="Heitman J."/>
            <person name="Woestemeyer J."/>
            <person name="Zipfel P.F."/>
            <person name="Monod M."/>
            <person name="Brakhage A.A."/>
        </authorList>
    </citation>
    <scope>NUCLEOTIDE SEQUENCE [LARGE SCALE GENOMIC DNA]</scope>
    <source>
        <strain evidence="7">HKI 0517</strain>
    </source>
</reference>
<evidence type="ECO:0000256" key="3">
    <source>
        <dbReference type="ARBA" id="ARBA00022842"/>
    </source>
</evidence>
<dbReference type="Gene3D" id="3.20.20.60">
    <property type="entry name" value="Phosphoenolpyruvate-binding domains"/>
    <property type="match status" value="1"/>
</dbReference>
<evidence type="ECO:0000256" key="2">
    <source>
        <dbReference type="ARBA" id="ARBA00022723"/>
    </source>
</evidence>
<keyword evidence="2" id="KW-0479">Metal-binding</keyword>
<dbReference type="InterPro" id="IPR015813">
    <property type="entry name" value="Pyrv/PenolPyrv_kinase-like_dom"/>
</dbReference>
<dbReference type="HOGENOM" id="CLU_516003_0_0_1"/>
<evidence type="ECO:0000313" key="7">
    <source>
        <dbReference type="Proteomes" id="UP000008383"/>
    </source>
</evidence>
<dbReference type="PANTHER" id="PTHR32308">
    <property type="entry name" value="LYASE BETA SUBUNIT, PUTATIVE (AFU_ORTHOLOGUE AFUA_4G13030)-RELATED"/>
    <property type="match status" value="1"/>
</dbReference>
<comment type="caution">
    <text evidence="6">The sequence shown here is derived from an EMBL/GenBank/DDBJ whole genome shotgun (WGS) entry which is preliminary data.</text>
</comment>
<dbReference type="OrthoDB" id="1773at2759"/>
<feature type="coiled-coil region" evidence="4">
    <location>
        <begin position="29"/>
        <end position="77"/>
    </location>
</feature>
<dbReference type="EMBL" id="ACYE01000381">
    <property type="protein sequence ID" value="EFE38666.1"/>
    <property type="molecule type" value="Genomic_DNA"/>
</dbReference>
<evidence type="ECO:0000313" key="6">
    <source>
        <dbReference type="EMBL" id="EFE38666.1"/>
    </source>
</evidence>
<organism evidence="6 7">
    <name type="scientific">Trichophyton verrucosum (strain HKI 0517)</name>
    <dbReference type="NCBI Taxonomy" id="663202"/>
    <lineage>
        <taxon>Eukaryota</taxon>
        <taxon>Fungi</taxon>
        <taxon>Dikarya</taxon>
        <taxon>Ascomycota</taxon>
        <taxon>Pezizomycotina</taxon>
        <taxon>Eurotiomycetes</taxon>
        <taxon>Eurotiomycetidae</taxon>
        <taxon>Onygenales</taxon>
        <taxon>Arthrodermataceae</taxon>
        <taxon>Trichophyton</taxon>
    </lineage>
</organism>
<dbReference type="GO" id="GO:0000287">
    <property type="term" value="F:magnesium ion binding"/>
    <property type="evidence" value="ECO:0007669"/>
    <property type="project" value="TreeGrafter"/>
</dbReference>
<gene>
    <name evidence="6" type="ORF">TRV_06655</name>
</gene>
<dbReference type="FunFam" id="3.20.20.60:FF:000023">
    <property type="entry name" value="CitE, Citrate lyase beta subunit"/>
    <property type="match status" value="1"/>
</dbReference>
<dbReference type="SUPFAM" id="SSF51621">
    <property type="entry name" value="Phosphoenolpyruvate/pyruvate domain"/>
    <property type="match status" value="1"/>
</dbReference>
<dbReference type="AlphaFoldDB" id="D4DHJ9"/>
<sequence>MVPAADIMAVDETKRLVGNRAGLGILQTLESMQQRLTSIEQELKQLREETRQFREEAKQYREEARQFREETRQFHKEARQDHGVTYEHHIRTWMLLRGPIYKSRGRCNAMAPGGSVLVDLDILRFLANNDAFQFAIWAGVFELIYGIPYGHGKLISRRSKVVRLVNARADLTLLDSKNTEDLRKCNAIIKFWKTAIDSEYDPEGIFRIPAVADMSVLRRALLYVPGSSQRMLDKSRMLSVDCIAYDLEDSVTPSKKAEARRLVRAALDLPSPAGVRERAVRINSVGSGLALADLTEVLTASQLKSPNLSTLVVPKVDSASDLTFISDVISHTSSSTKQISILALVESAKAITNLSQICTATPLLSGLIFAAEDFALDLSITRTPSLSEFLYARSAIVTAARAHELPSAIDLVCTSYKQDGGIDGMSVLEEESRSGKRLGFNGKQCIHPTQVERVQGIFGPEEKEVEWAVRVVIADEKAARQGRGAWTLDGKMIDVPVAEKARAIVRKAEACGIDVESVKGRWKHQEPE</sequence>
<accession>D4DHJ9</accession>
<keyword evidence="3" id="KW-0460">Magnesium</keyword>
<dbReference type="PANTHER" id="PTHR32308:SF0">
    <property type="entry name" value="HPCH_HPAI ALDOLASE_CITRATE LYASE DOMAIN-CONTAINING PROTEIN"/>
    <property type="match status" value="1"/>
</dbReference>
<dbReference type="GeneID" id="9577633"/>
<protein>
    <recommendedName>
        <fullName evidence="5">HpcH/HpaI aldolase/citrate lyase domain-containing protein</fullName>
    </recommendedName>
</protein>
<dbReference type="InterPro" id="IPR040442">
    <property type="entry name" value="Pyrv_kinase-like_dom_sf"/>
</dbReference>
<evidence type="ECO:0000256" key="4">
    <source>
        <dbReference type="SAM" id="Coils"/>
    </source>
</evidence>
<evidence type="ECO:0000259" key="5">
    <source>
        <dbReference type="Pfam" id="PF03328"/>
    </source>
</evidence>
<dbReference type="GO" id="GO:0006107">
    <property type="term" value="P:oxaloacetate metabolic process"/>
    <property type="evidence" value="ECO:0007669"/>
    <property type="project" value="TreeGrafter"/>
</dbReference>
<evidence type="ECO:0000256" key="1">
    <source>
        <dbReference type="ARBA" id="ARBA00001946"/>
    </source>
</evidence>
<comment type="cofactor">
    <cofactor evidence="1">
        <name>Mg(2+)</name>
        <dbReference type="ChEBI" id="CHEBI:18420"/>
    </cofactor>
</comment>
<dbReference type="InterPro" id="IPR005000">
    <property type="entry name" value="Aldolase/citrate-lyase_domain"/>
</dbReference>
<dbReference type="RefSeq" id="XP_003019311.1">
    <property type="nucleotide sequence ID" value="XM_003019265.1"/>
</dbReference>
<dbReference type="Proteomes" id="UP000008383">
    <property type="component" value="Unassembled WGS sequence"/>
</dbReference>
<feature type="domain" description="HpcH/HpaI aldolase/citrate lyase" evidence="5">
    <location>
        <begin position="219"/>
        <end position="448"/>
    </location>
</feature>
<dbReference type="GO" id="GO:0003824">
    <property type="term" value="F:catalytic activity"/>
    <property type="evidence" value="ECO:0007669"/>
    <property type="project" value="InterPro"/>
</dbReference>
<proteinExistence type="predicted"/>
<dbReference type="KEGG" id="tve:TRV_06655"/>
<keyword evidence="4" id="KW-0175">Coiled coil</keyword>